<evidence type="ECO:0000313" key="2">
    <source>
        <dbReference type="Proteomes" id="UP001172083"/>
    </source>
</evidence>
<name>A0ABT8KYA9_9BACT</name>
<protein>
    <submittedName>
        <fullName evidence="1">Uncharacterized protein</fullName>
    </submittedName>
</protein>
<reference evidence="1" key="1">
    <citation type="submission" date="2023-06" db="EMBL/GenBank/DDBJ databases">
        <title>Genomic of Agaribacillus aureum.</title>
        <authorList>
            <person name="Wang G."/>
        </authorList>
    </citation>
    <scope>NUCLEOTIDE SEQUENCE</scope>
    <source>
        <strain evidence="1">BMA12</strain>
    </source>
</reference>
<sequence length="308" mass="35006">MSIFPKRSVPGDTVTIHWNFNTSHLTDVHICPWVRIGVKDPKGEVTMLFEDHVLGLPDPKDQPPQDPSAPTLKYLNKNLPLMIIADYLSGQHKREKLVEILQNIQSGRHYYFTYHVAKDAPLGKYTLISEVHSGGEIRYSKTAPNDFFLIEKMSLKSTDESGGKKNAVIVNHSPEKTPVKIVGCLPTVDGKMQTSVKVFEMEALEEKSISLTASMNFLLYNEERQVVPLQEGSPDYLIRNQQVLELNKNDGSTYLMKKDKEEGYKCTEQTKALWLRSDGLLNKRHLSDQELEAYKELKADGLITDIRF</sequence>
<gene>
    <name evidence="1" type="ORF">QQ020_00125</name>
</gene>
<keyword evidence="2" id="KW-1185">Reference proteome</keyword>
<evidence type="ECO:0000313" key="1">
    <source>
        <dbReference type="EMBL" id="MDN5210420.1"/>
    </source>
</evidence>
<proteinExistence type="predicted"/>
<dbReference type="RefSeq" id="WP_346755764.1">
    <property type="nucleotide sequence ID" value="NZ_JAUJEB010000001.1"/>
</dbReference>
<dbReference type="Proteomes" id="UP001172083">
    <property type="component" value="Unassembled WGS sequence"/>
</dbReference>
<organism evidence="1 2">
    <name type="scientific">Agaribacillus aureus</name>
    <dbReference type="NCBI Taxonomy" id="3051825"/>
    <lineage>
        <taxon>Bacteria</taxon>
        <taxon>Pseudomonadati</taxon>
        <taxon>Bacteroidota</taxon>
        <taxon>Cytophagia</taxon>
        <taxon>Cytophagales</taxon>
        <taxon>Splendidivirgaceae</taxon>
        <taxon>Agaribacillus</taxon>
    </lineage>
</organism>
<dbReference type="EMBL" id="JAUJEB010000001">
    <property type="protein sequence ID" value="MDN5210420.1"/>
    <property type="molecule type" value="Genomic_DNA"/>
</dbReference>
<accession>A0ABT8KYA9</accession>
<comment type="caution">
    <text evidence="1">The sequence shown here is derived from an EMBL/GenBank/DDBJ whole genome shotgun (WGS) entry which is preliminary data.</text>
</comment>